<dbReference type="KEGG" id="mtw:CQW49_16780"/>
<organism evidence="1 2">
    <name type="scientific">Methylosinus trichosporium (strain ATCC 35070 / NCIMB 11131 / UNIQEM 75 / OB3b)</name>
    <dbReference type="NCBI Taxonomy" id="595536"/>
    <lineage>
        <taxon>Bacteria</taxon>
        <taxon>Pseudomonadati</taxon>
        <taxon>Pseudomonadota</taxon>
        <taxon>Alphaproteobacteria</taxon>
        <taxon>Hyphomicrobiales</taxon>
        <taxon>Methylocystaceae</taxon>
        <taxon>Methylosinus</taxon>
    </lineage>
</organism>
<dbReference type="EMBL" id="CP023737">
    <property type="protein sequence ID" value="ATQ69352.1"/>
    <property type="molecule type" value="Genomic_DNA"/>
</dbReference>
<proteinExistence type="predicted"/>
<protein>
    <recommendedName>
        <fullName evidence="3">Hyalin</fullName>
    </recommendedName>
</protein>
<dbReference type="AlphaFoldDB" id="A0A2D2D2X4"/>
<evidence type="ECO:0000313" key="2">
    <source>
        <dbReference type="Proteomes" id="UP000230709"/>
    </source>
</evidence>
<gene>
    <name evidence="1" type="ORF">CQW49_16780</name>
</gene>
<reference evidence="2" key="1">
    <citation type="submission" date="2017-10" db="EMBL/GenBank/DDBJ databases">
        <title>Completed PacBio SMRT sequence of Methylosinus trichosporium OB3b reveals presence of a third large plasmid.</title>
        <authorList>
            <person name="Charles T.C."/>
            <person name="Lynch M.D.J."/>
            <person name="Heil J.R."/>
            <person name="Cheng J."/>
        </authorList>
    </citation>
    <scope>NUCLEOTIDE SEQUENCE [LARGE SCALE GENOMIC DNA]</scope>
    <source>
        <strain evidence="2">OB3b</strain>
    </source>
</reference>
<dbReference type="Proteomes" id="UP000230709">
    <property type="component" value="Chromosome"/>
</dbReference>
<evidence type="ECO:0000313" key="1">
    <source>
        <dbReference type="EMBL" id="ATQ69352.1"/>
    </source>
</evidence>
<dbReference type="RefSeq" id="WP_003608608.1">
    <property type="nucleotide sequence ID" value="NZ_ADVE02000001.1"/>
</dbReference>
<name>A0A2D2D2X4_METT3</name>
<dbReference type="STRING" id="595536.GCA_000178815_01825"/>
<accession>A0A2D2D2X4</accession>
<sequence>MAASTAATVAVACVAMFQAVTKEGDRALYFSDGATTKKLIDLVDAPGADAYSFTSVGKGNVLFSNTSEAAGRELWITNGAAAGTRLLKDINPGAASSSPGGGWSASRNTRFETIGDRAIFPAVTKLQGHEMWTSDGTAAGTQILTDQLPGPGNGAGHPPANPLVFSNGAFAIYSDFGSNIWATHGIGGEQVLKWKSGVAIYPGLGTVGNRILFGPDLWVTNGTAARTRSLKPASSPNWRVWSISRLRGMPYALLSVTTNSVDSRELWVTDGTEGGTKRLGNVNLYNWGSNNDPFVKIGSKVYFVATNVIANNPAGQELWVTQGTAATTKRAVVLAPTPQFTSFAPLGSKLYFTAKATQEGYSFAVNRAFVTDGTTAGTRMLSTLLTPAGPLLSLHNRVVFPVSSSGQVALWAAGSGLAAPVKVSYNFSKIVGMQNVEIRSPNGVNTPCAK</sequence>
<evidence type="ECO:0008006" key="3">
    <source>
        <dbReference type="Google" id="ProtNLM"/>
    </source>
</evidence>
<keyword evidence="2" id="KW-1185">Reference proteome</keyword>